<dbReference type="PANTHER" id="PTHR30055">
    <property type="entry name" value="HTH-TYPE TRANSCRIPTIONAL REGULATOR RUTR"/>
    <property type="match status" value="1"/>
</dbReference>
<dbReference type="InterPro" id="IPR009057">
    <property type="entry name" value="Homeodomain-like_sf"/>
</dbReference>
<dbReference type="InterPro" id="IPR050109">
    <property type="entry name" value="HTH-type_TetR-like_transc_reg"/>
</dbReference>
<feature type="compositionally biased region" description="Low complexity" evidence="3">
    <location>
        <begin position="15"/>
        <end position="28"/>
    </location>
</feature>
<protein>
    <submittedName>
        <fullName evidence="5">TetR family transcriptional regulator</fullName>
    </submittedName>
</protein>
<sequence>MSLPEPSSGPPPDAAPSDAAPSGTAPSGTAPSGTAPSGTAPSGTAPSGTAPSGTAPSGTASGRVRRRQEERTAATRRLLLDATVACLVEYGYHGTTTTRVVERAGVSRGAQVHHFPTKNELVLAAVQHLAARRAAEFAERGLGELRRSADPVGDLLDLVWEAHQGPLFEASMELWVAARTDPELREQVAAFERVVTAAIIEVARTLPVPDDRGDVYLVLETVRGLRMLQFVHPAPDERVRERWERSKARLRLMVGEGAGT</sequence>
<comment type="caution">
    <text evidence="5">The sequence shown here is derived from an EMBL/GenBank/DDBJ whole genome shotgun (WGS) entry which is preliminary data.</text>
</comment>
<evidence type="ECO:0000313" key="6">
    <source>
        <dbReference type="Proteomes" id="UP001597063"/>
    </source>
</evidence>
<dbReference type="Pfam" id="PF17940">
    <property type="entry name" value="TetR_C_31"/>
    <property type="match status" value="1"/>
</dbReference>
<keyword evidence="6" id="KW-1185">Reference proteome</keyword>
<feature type="domain" description="HTH tetR-type" evidence="4">
    <location>
        <begin position="73"/>
        <end position="133"/>
    </location>
</feature>
<evidence type="ECO:0000259" key="4">
    <source>
        <dbReference type="PROSITE" id="PS50977"/>
    </source>
</evidence>
<keyword evidence="1 2" id="KW-0238">DNA-binding</keyword>
<evidence type="ECO:0000256" key="3">
    <source>
        <dbReference type="SAM" id="MobiDB-lite"/>
    </source>
</evidence>
<dbReference type="RefSeq" id="WP_378322243.1">
    <property type="nucleotide sequence ID" value="NZ_JBHTGP010000003.1"/>
</dbReference>
<evidence type="ECO:0000256" key="2">
    <source>
        <dbReference type="PROSITE-ProRule" id="PRU00335"/>
    </source>
</evidence>
<reference evidence="6" key="1">
    <citation type="journal article" date="2019" name="Int. J. Syst. Evol. Microbiol.">
        <title>The Global Catalogue of Microorganisms (GCM) 10K type strain sequencing project: providing services to taxonomists for standard genome sequencing and annotation.</title>
        <authorList>
            <consortium name="The Broad Institute Genomics Platform"/>
            <consortium name="The Broad Institute Genome Sequencing Center for Infectious Disease"/>
            <person name="Wu L."/>
            <person name="Ma J."/>
        </authorList>
    </citation>
    <scope>NUCLEOTIDE SEQUENCE [LARGE SCALE GENOMIC DNA]</scope>
    <source>
        <strain evidence="6">JCM 9371</strain>
    </source>
</reference>
<evidence type="ECO:0000256" key="1">
    <source>
        <dbReference type="ARBA" id="ARBA00023125"/>
    </source>
</evidence>
<proteinExistence type="predicted"/>
<dbReference type="InterPro" id="IPR041583">
    <property type="entry name" value="TetR_C_31"/>
</dbReference>
<feature type="DNA-binding region" description="H-T-H motif" evidence="2">
    <location>
        <begin position="96"/>
        <end position="115"/>
    </location>
</feature>
<dbReference type="PROSITE" id="PS50977">
    <property type="entry name" value="HTH_TETR_2"/>
    <property type="match status" value="1"/>
</dbReference>
<dbReference type="EMBL" id="JBHTGP010000003">
    <property type="protein sequence ID" value="MFD0683575.1"/>
    <property type="molecule type" value="Genomic_DNA"/>
</dbReference>
<evidence type="ECO:0000313" key="5">
    <source>
        <dbReference type="EMBL" id="MFD0683575.1"/>
    </source>
</evidence>
<dbReference type="Gene3D" id="1.10.357.10">
    <property type="entry name" value="Tetracycline Repressor, domain 2"/>
    <property type="match status" value="1"/>
</dbReference>
<organism evidence="5 6">
    <name type="scientific">Actinomadura fibrosa</name>
    <dbReference type="NCBI Taxonomy" id="111802"/>
    <lineage>
        <taxon>Bacteria</taxon>
        <taxon>Bacillati</taxon>
        <taxon>Actinomycetota</taxon>
        <taxon>Actinomycetes</taxon>
        <taxon>Streptosporangiales</taxon>
        <taxon>Thermomonosporaceae</taxon>
        <taxon>Actinomadura</taxon>
    </lineage>
</organism>
<dbReference type="PANTHER" id="PTHR30055:SF226">
    <property type="entry name" value="HTH-TYPE TRANSCRIPTIONAL REGULATOR PKSA"/>
    <property type="match status" value="1"/>
</dbReference>
<accession>A0ABW2XBW2</accession>
<feature type="compositionally biased region" description="Polar residues" evidence="3">
    <location>
        <begin position="29"/>
        <end position="60"/>
    </location>
</feature>
<dbReference type="Proteomes" id="UP001597063">
    <property type="component" value="Unassembled WGS sequence"/>
</dbReference>
<gene>
    <name evidence="5" type="ORF">ACFQZM_03610</name>
</gene>
<feature type="region of interest" description="Disordered" evidence="3">
    <location>
        <begin position="1"/>
        <end position="71"/>
    </location>
</feature>
<dbReference type="SUPFAM" id="SSF46689">
    <property type="entry name" value="Homeodomain-like"/>
    <property type="match status" value="1"/>
</dbReference>
<dbReference type="PRINTS" id="PR00455">
    <property type="entry name" value="HTHTETR"/>
</dbReference>
<dbReference type="InterPro" id="IPR001647">
    <property type="entry name" value="HTH_TetR"/>
</dbReference>
<name>A0ABW2XBW2_9ACTN</name>
<dbReference type="Pfam" id="PF00440">
    <property type="entry name" value="TetR_N"/>
    <property type="match status" value="1"/>
</dbReference>